<feature type="chain" id="PRO_5046166380" evidence="1">
    <location>
        <begin position="25"/>
        <end position="153"/>
    </location>
</feature>
<accession>A0ABW6RXF6</accession>
<feature type="signal peptide" evidence="1">
    <location>
        <begin position="1"/>
        <end position="24"/>
    </location>
</feature>
<evidence type="ECO:0000313" key="2">
    <source>
        <dbReference type="EMBL" id="MFF3568712.1"/>
    </source>
</evidence>
<sequence>MSVRGTVLLAALTCAVPIVGAAQAHSAPAAGANGGCSRGGVMTGRMIPGAGSAGQNIQREVTLSDCASPLLPGIHAGVFGVSIPWNVTTAPTTARLSWSDGSVSTATGYGNGTWRITAGPASGHAIQLEVADTWNGWYLSPADVTVTGAQFVS</sequence>
<name>A0ABW6RXF6_9NOCA</name>
<evidence type="ECO:0000256" key="1">
    <source>
        <dbReference type="SAM" id="SignalP"/>
    </source>
</evidence>
<keyword evidence="1" id="KW-0732">Signal</keyword>
<protein>
    <submittedName>
        <fullName evidence="2">Uncharacterized protein</fullName>
    </submittedName>
</protein>
<dbReference type="Proteomes" id="UP001601992">
    <property type="component" value="Unassembled WGS sequence"/>
</dbReference>
<reference evidence="2 3" key="1">
    <citation type="submission" date="2024-10" db="EMBL/GenBank/DDBJ databases">
        <title>The Natural Products Discovery Center: Release of the First 8490 Sequenced Strains for Exploring Actinobacteria Biosynthetic Diversity.</title>
        <authorList>
            <person name="Kalkreuter E."/>
            <person name="Kautsar S.A."/>
            <person name="Yang D."/>
            <person name="Bader C.D."/>
            <person name="Teijaro C.N."/>
            <person name="Fluegel L."/>
            <person name="Davis C.M."/>
            <person name="Simpson J.R."/>
            <person name="Lauterbach L."/>
            <person name="Steele A.D."/>
            <person name="Gui C."/>
            <person name="Meng S."/>
            <person name="Li G."/>
            <person name="Viehrig K."/>
            <person name="Ye F."/>
            <person name="Su P."/>
            <person name="Kiefer A.F."/>
            <person name="Nichols A."/>
            <person name="Cepeda A.J."/>
            <person name="Yan W."/>
            <person name="Fan B."/>
            <person name="Jiang Y."/>
            <person name="Adhikari A."/>
            <person name="Zheng C.-J."/>
            <person name="Schuster L."/>
            <person name="Cowan T.M."/>
            <person name="Smanski M.J."/>
            <person name="Chevrette M.G."/>
            <person name="De Carvalho L.P.S."/>
            <person name="Shen B."/>
        </authorList>
    </citation>
    <scope>NUCLEOTIDE SEQUENCE [LARGE SCALE GENOMIC DNA]</scope>
    <source>
        <strain evidence="2 3">NPDC002593</strain>
    </source>
</reference>
<organism evidence="2 3">
    <name type="scientific">Nocardia jiangxiensis</name>
    <dbReference type="NCBI Taxonomy" id="282685"/>
    <lineage>
        <taxon>Bacteria</taxon>
        <taxon>Bacillati</taxon>
        <taxon>Actinomycetota</taxon>
        <taxon>Actinomycetes</taxon>
        <taxon>Mycobacteriales</taxon>
        <taxon>Nocardiaceae</taxon>
        <taxon>Nocardia</taxon>
    </lineage>
</organism>
<keyword evidence="3" id="KW-1185">Reference proteome</keyword>
<gene>
    <name evidence="2" type="ORF">ACFYXQ_13160</name>
</gene>
<comment type="caution">
    <text evidence="2">The sequence shown here is derived from an EMBL/GenBank/DDBJ whole genome shotgun (WGS) entry which is preliminary data.</text>
</comment>
<dbReference type="EMBL" id="JBIAQY010000004">
    <property type="protein sequence ID" value="MFF3568712.1"/>
    <property type="molecule type" value="Genomic_DNA"/>
</dbReference>
<evidence type="ECO:0000313" key="3">
    <source>
        <dbReference type="Proteomes" id="UP001601992"/>
    </source>
</evidence>
<dbReference type="RefSeq" id="WP_157186300.1">
    <property type="nucleotide sequence ID" value="NZ_JBIAQY010000004.1"/>
</dbReference>
<proteinExistence type="predicted"/>